<dbReference type="Pfam" id="PF13464">
    <property type="entry name" value="RodZ_C"/>
    <property type="match status" value="1"/>
</dbReference>
<reference evidence="4 5" key="1">
    <citation type="journal article" date="2018" name="Elife">
        <title>Discovery and characterization of a prevalent human gut bacterial enzyme sufficient for the inactivation of a family of plant toxins.</title>
        <authorList>
            <person name="Koppel N."/>
            <person name="Bisanz J.E."/>
            <person name="Pandelia M.E."/>
            <person name="Turnbaugh P.J."/>
            <person name="Balskus E.P."/>
        </authorList>
    </citation>
    <scope>NUCLEOTIDE SEQUENCE [LARGE SCALE GENOMIC DNA]</scope>
    <source>
        <strain evidence="4 5">3C</strain>
    </source>
</reference>
<feature type="region of interest" description="Disordered" evidence="1">
    <location>
        <begin position="343"/>
        <end position="373"/>
    </location>
</feature>
<name>A0A369M347_9ACTN</name>
<evidence type="ECO:0000256" key="1">
    <source>
        <dbReference type="SAM" id="MobiDB-lite"/>
    </source>
</evidence>
<feature type="compositionally biased region" description="Low complexity" evidence="1">
    <location>
        <begin position="362"/>
        <end position="373"/>
    </location>
</feature>
<dbReference type="InterPro" id="IPR050400">
    <property type="entry name" value="Bact_Cytoskel_RodZ"/>
</dbReference>
<feature type="region of interest" description="Disordered" evidence="1">
    <location>
        <begin position="218"/>
        <end position="250"/>
    </location>
</feature>
<accession>A0A369M347</accession>
<organism evidence="4 5">
    <name type="scientific">Gordonibacter pamelaeae</name>
    <dbReference type="NCBI Taxonomy" id="471189"/>
    <lineage>
        <taxon>Bacteria</taxon>
        <taxon>Bacillati</taxon>
        <taxon>Actinomycetota</taxon>
        <taxon>Coriobacteriia</taxon>
        <taxon>Eggerthellales</taxon>
        <taxon>Eggerthellaceae</taxon>
        <taxon>Gordonibacter</taxon>
    </lineage>
</organism>
<dbReference type="Pfam" id="PF13413">
    <property type="entry name" value="HTH_25"/>
    <property type="match status" value="1"/>
</dbReference>
<dbReference type="GO" id="GO:0003677">
    <property type="term" value="F:DNA binding"/>
    <property type="evidence" value="ECO:0007669"/>
    <property type="project" value="InterPro"/>
</dbReference>
<dbReference type="Proteomes" id="UP000254000">
    <property type="component" value="Unassembled WGS sequence"/>
</dbReference>
<feature type="transmembrane region" description="Helical" evidence="2">
    <location>
        <begin position="188"/>
        <end position="209"/>
    </location>
</feature>
<dbReference type="CDD" id="cd00093">
    <property type="entry name" value="HTH_XRE"/>
    <property type="match status" value="1"/>
</dbReference>
<keyword evidence="5" id="KW-1185">Reference proteome</keyword>
<dbReference type="InterPro" id="IPR025194">
    <property type="entry name" value="RodZ-like_C"/>
</dbReference>
<proteinExistence type="predicted"/>
<gene>
    <name evidence="4" type="ORF">C1877_06985</name>
</gene>
<dbReference type="OrthoDB" id="9797543at2"/>
<evidence type="ECO:0000259" key="3">
    <source>
        <dbReference type="Pfam" id="PF13464"/>
    </source>
</evidence>
<dbReference type="PANTHER" id="PTHR34475:SF1">
    <property type="entry name" value="CYTOSKELETON PROTEIN RODZ"/>
    <property type="match status" value="1"/>
</dbReference>
<dbReference type="RefSeq" id="WP_114568777.1">
    <property type="nucleotide sequence ID" value="NZ_CABMMS010000003.1"/>
</dbReference>
<evidence type="ECO:0000313" key="5">
    <source>
        <dbReference type="Proteomes" id="UP000254000"/>
    </source>
</evidence>
<protein>
    <submittedName>
        <fullName evidence="4">Helix-turn-helix domain-containing protein</fullName>
    </submittedName>
</protein>
<keyword evidence="2" id="KW-1133">Transmembrane helix</keyword>
<dbReference type="InterPro" id="IPR010982">
    <property type="entry name" value="Lambda_DNA-bd_dom_sf"/>
</dbReference>
<sequence length="373" mass="39425">MTFGTVLQEARERKGLDLSTAARRLRIRPDILRSIEEDDFARMPPRGYTRNMVNAYARLLGLNPTEITRMYLDEAYAYQVGRARSDVRPSGFDMGGTSRTKRSGAARPAPHEEPEERVPRQNAFGRTLYDDRTSYTRPDCGRGAAPATGARLYSEDRTHTSRHSALPNGHYTNFYAGPKAPSGVQSKLPFVIAGAVILVVLIVVLVFAFGGKGGGEEDLPAVPVTGIDDTTQGEGDEGSQEPVAPPAPVAPTSAKVVYEVASGQSVYMDIYEDGSITSGGTVDGPAKKEFDVTGTFKIVTSNPGGVTVTVDGTKLEPTGDESTGINSFSVDFPAILEQWKADHPTAGTTGTNGTTGTGASGTGATDGTDTPAA</sequence>
<evidence type="ECO:0000256" key="2">
    <source>
        <dbReference type="SAM" id="Phobius"/>
    </source>
</evidence>
<evidence type="ECO:0000313" key="4">
    <source>
        <dbReference type="EMBL" id="RDB65842.1"/>
    </source>
</evidence>
<comment type="caution">
    <text evidence="4">The sequence shown here is derived from an EMBL/GenBank/DDBJ whole genome shotgun (WGS) entry which is preliminary data.</text>
</comment>
<keyword evidence="2" id="KW-0812">Transmembrane</keyword>
<dbReference type="Gene3D" id="1.10.260.40">
    <property type="entry name" value="lambda repressor-like DNA-binding domains"/>
    <property type="match status" value="1"/>
</dbReference>
<dbReference type="EMBL" id="PPTS01000003">
    <property type="protein sequence ID" value="RDB65842.1"/>
    <property type="molecule type" value="Genomic_DNA"/>
</dbReference>
<dbReference type="PANTHER" id="PTHR34475">
    <property type="match status" value="1"/>
</dbReference>
<dbReference type="AlphaFoldDB" id="A0A369M347"/>
<keyword evidence="2" id="KW-0472">Membrane</keyword>
<dbReference type="GeneID" id="78359444"/>
<feature type="domain" description="Cytoskeleton protein RodZ-like C-terminal" evidence="3">
    <location>
        <begin position="264"/>
        <end position="325"/>
    </location>
</feature>
<dbReference type="InterPro" id="IPR001387">
    <property type="entry name" value="Cro/C1-type_HTH"/>
</dbReference>
<feature type="compositionally biased region" description="Basic and acidic residues" evidence="1">
    <location>
        <begin position="109"/>
        <end position="119"/>
    </location>
</feature>
<feature type="region of interest" description="Disordered" evidence="1">
    <location>
        <begin position="86"/>
        <end position="121"/>
    </location>
</feature>